<dbReference type="OrthoDB" id="5569807at2759"/>
<feature type="transmembrane region" description="Helical" evidence="2">
    <location>
        <begin position="64"/>
        <end position="81"/>
    </location>
</feature>
<sequence length="191" mass="21250">MTSEKVHKQTAFVAQVRQRPVSESQQPAVDSGRQLPADSTGNSLELQQQSSESDFSSYSRIGNVVKLAAFGWFSWWFVQYFEIDRSLRQEPGTPQISMGWLYAAACSLLPFVFVYLYASVWRRRILGEPLDLQNWQASSSSLVHAATIGLLFAWIFAVTALFPGYGLKAVVIVIVSTICLVAMTDAVEGIF</sequence>
<organism evidence="3 4">
    <name type="scientific">Coemansia brasiliensis</name>
    <dbReference type="NCBI Taxonomy" id="2650707"/>
    <lineage>
        <taxon>Eukaryota</taxon>
        <taxon>Fungi</taxon>
        <taxon>Fungi incertae sedis</taxon>
        <taxon>Zoopagomycota</taxon>
        <taxon>Kickxellomycotina</taxon>
        <taxon>Kickxellomycetes</taxon>
        <taxon>Kickxellales</taxon>
        <taxon>Kickxellaceae</taxon>
        <taxon>Coemansia</taxon>
    </lineage>
</organism>
<dbReference type="EMBL" id="JANBUW010000474">
    <property type="protein sequence ID" value="KAJ2846701.1"/>
    <property type="molecule type" value="Genomic_DNA"/>
</dbReference>
<protein>
    <submittedName>
        <fullName evidence="3">Uncharacterized protein</fullName>
    </submittedName>
</protein>
<feature type="region of interest" description="Disordered" evidence="1">
    <location>
        <begin position="15"/>
        <end position="48"/>
    </location>
</feature>
<evidence type="ECO:0000313" key="3">
    <source>
        <dbReference type="EMBL" id="KAJ2846701.1"/>
    </source>
</evidence>
<accession>A0A9W8LY82</accession>
<keyword evidence="2" id="KW-1133">Transmembrane helix</keyword>
<evidence type="ECO:0000313" key="4">
    <source>
        <dbReference type="Proteomes" id="UP001139887"/>
    </source>
</evidence>
<evidence type="ECO:0000256" key="1">
    <source>
        <dbReference type="SAM" id="MobiDB-lite"/>
    </source>
</evidence>
<gene>
    <name evidence="3" type="ORF">IWW36_004222</name>
</gene>
<reference evidence="3" key="1">
    <citation type="submission" date="2022-07" db="EMBL/GenBank/DDBJ databases">
        <title>Phylogenomic reconstructions and comparative analyses of Kickxellomycotina fungi.</title>
        <authorList>
            <person name="Reynolds N.K."/>
            <person name="Stajich J.E."/>
            <person name="Barry K."/>
            <person name="Grigoriev I.V."/>
            <person name="Crous P."/>
            <person name="Smith M.E."/>
        </authorList>
    </citation>
    <scope>NUCLEOTIDE SEQUENCE</scope>
    <source>
        <strain evidence="3">NRRL 1566</strain>
    </source>
</reference>
<dbReference type="Proteomes" id="UP001139887">
    <property type="component" value="Unassembled WGS sequence"/>
</dbReference>
<keyword evidence="2" id="KW-0472">Membrane</keyword>
<feature type="transmembrane region" description="Helical" evidence="2">
    <location>
        <begin position="101"/>
        <end position="121"/>
    </location>
</feature>
<dbReference type="Pfam" id="PF20479">
    <property type="entry name" value="TMEM128"/>
    <property type="match status" value="1"/>
</dbReference>
<feature type="transmembrane region" description="Helical" evidence="2">
    <location>
        <begin position="169"/>
        <end position="187"/>
    </location>
</feature>
<comment type="caution">
    <text evidence="3">The sequence shown here is derived from an EMBL/GenBank/DDBJ whole genome shotgun (WGS) entry which is preliminary data.</text>
</comment>
<proteinExistence type="predicted"/>
<keyword evidence="4" id="KW-1185">Reference proteome</keyword>
<dbReference type="InterPro" id="IPR033579">
    <property type="entry name" value="TMEM128"/>
</dbReference>
<name>A0A9W8LY82_9FUNG</name>
<feature type="transmembrane region" description="Helical" evidence="2">
    <location>
        <begin position="142"/>
        <end position="163"/>
    </location>
</feature>
<evidence type="ECO:0000256" key="2">
    <source>
        <dbReference type="SAM" id="Phobius"/>
    </source>
</evidence>
<keyword evidence="2" id="KW-0812">Transmembrane</keyword>
<dbReference type="AlphaFoldDB" id="A0A9W8LY82"/>